<keyword evidence="3" id="KW-0808">Transferase</keyword>
<protein>
    <recommendedName>
        <fullName evidence="1">non-specific protein-tyrosine kinase</fullName>
        <ecNumber evidence="1">2.7.10.2</ecNumber>
    </recommendedName>
</protein>
<keyword evidence="11" id="KW-1185">Reference proteome</keyword>
<gene>
    <name evidence="10" type="ORF">TELCIR_08707</name>
</gene>
<feature type="non-terminal residue" evidence="10">
    <location>
        <position position="1"/>
    </location>
</feature>
<evidence type="ECO:0000256" key="2">
    <source>
        <dbReference type="ARBA" id="ARBA00022443"/>
    </source>
</evidence>
<evidence type="ECO:0000256" key="7">
    <source>
        <dbReference type="ARBA" id="ARBA00023137"/>
    </source>
</evidence>
<keyword evidence="4" id="KW-0547">Nucleotide-binding</keyword>
<dbReference type="Pfam" id="PF22931">
    <property type="entry name" value="SAM_TNK"/>
    <property type="match status" value="1"/>
</dbReference>
<evidence type="ECO:0000256" key="3">
    <source>
        <dbReference type="ARBA" id="ARBA00022679"/>
    </source>
</evidence>
<evidence type="ECO:0000256" key="5">
    <source>
        <dbReference type="ARBA" id="ARBA00022777"/>
    </source>
</evidence>
<keyword evidence="7" id="KW-0829">Tyrosine-protein kinase</keyword>
<dbReference type="EMBL" id="KZ346645">
    <property type="protein sequence ID" value="PIO69465.1"/>
    <property type="molecule type" value="Genomic_DNA"/>
</dbReference>
<sequence>IMDHFNNPIFRYIPKTQDRSTKGVARHQVTSHAKEKLSPGSGDIGRQRVEGQNISGDVSLARLLAAADLMRYESKLRDVLKLRHAGDLQYVEEQDLTGIGKLFFAYKYYGV</sequence>
<keyword evidence="6" id="KW-0067">ATP-binding</keyword>
<dbReference type="AlphaFoldDB" id="A0A2G9UGU5"/>
<evidence type="ECO:0000256" key="8">
    <source>
        <dbReference type="SAM" id="MobiDB-lite"/>
    </source>
</evidence>
<feature type="region of interest" description="Disordered" evidence="8">
    <location>
        <begin position="18"/>
        <end position="48"/>
    </location>
</feature>
<keyword evidence="5" id="KW-0418">Kinase</keyword>
<dbReference type="EC" id="2.7.10.2" evidence="1"/>
<accession>A0A2G9UGU5</accession>
<dbReference type="Proteomes" id="UP000230423">
    <property type="component" value="Unassembled WGS sequence"/>
</dbReference>
<evidence type="ECO:0000313" key="10">
    <source>
        <dbReference type="EMBL" id="PIO69465.1"/>
    </source>
</evidence>
<evidence type="ECO:0000256" key="4">
    <source>
        <dbReference type="ARBA" id="ARBA00022741"/>
    </source>
</evidence>
<dbReference type="GO" id="GO:0004715">
    <property type="term" value="F:non-membrane spanning protein tyrosine kinase activity"/>
    <property type="evidence" value="ECO:0007669"/>
    <property type="project" value="UniProtKB-EC"/>
</dbReference>
<reference evidence="10 11" key="1">
    <citation type="submission" date="2015-09" db="EMBL/GenBank/DDBJ databases">
        <title>Draft genome of the parasitic nematode Teladorsagia circumcincta isolate WARC Sus (inbred).</title>
        <authorList>
            <person name="Mitreva M."/>
        </authorList>
    </citation>
    <scope>NUCLEOTIDE SEQUENCE [LARGE SCALE GENOMIC DNA]</scope>
    <source>
        <strain evidence="10 11">S</strain>
    </source>
</reference>
<organism evidence="10 11">
    <name type="scientific">Teladorsagia circumcincta</name>
    <name type="common">Brown stomach worm</name>
    <name type="synonym">Ostertagia circumcincta</name>
    <dbReference type="NCBI Taxonomy" id="45464"/>
    <lineage>
        <taxon>Eukaryota</taxon>
        <taxon>Metazoa</taxon>
        <taxon>Ecdysozoa</taxon>
        <taxon>Nematoda</taxon>
        <taxon>Chromadorea</taxon>
        <taxon>Rhabditida</taxon>
        <taxon>Rhabditina</taxon>
        <taxon>Rhabditomorpha</taxon>
        <taxon>Strongyloidea</taxon>
        <taxon>Trichostrongylidae</taxon>
        <taxon>Teladorsagia</taxon>
    </lineage>
</organism>
<name>A0A2G9UGU5_TELCI</name>
<evidence type="ECO:0000256" key="1">
    <source>
        <dbReference type="ARBA" id="ARBA00011903"/>
    </source>
</evidence>
<evidence type="ECO:0000259" key="9">
    <source>
        <dbReference type="Pfam" id="PF22931"/>
    </source>
</evidence>
<proteinExistence type="predicted"/>
<dbReference type="GO" id="GO:0005524">
    <property type="term" value="F:ATP binding"/>
    <property type="evidence" value="ECO:0007669"/>
    <property type="project" value="UniProtKB-KW"/>
</dbReference>
<feature type="domain" description="ACK/TNK-like SAM" evidence="9">
    <location>
        <begin position="60"/>
        <end position="100"/>
    </location>
</feature>
<dbReference type="InterPro" id="IPR055175">
    <property type="entry name" value="ACK/TNK-like_SAM"/>
</dbReference>
<evidence type="ECO:0000256" key="6">
    <source>
        <dbReference type="ARBA" id="ARBA00022840"/>
    </source>
</evidence>
<keyword evidence="2" id="KW-0728">SH3 domain</keyword>
<evidence type="ECO:0000313" key="11">
    <source>
        <dbReference type="Proteomes" id="UP000230423"/>
    </source>
</evidence>